<dbReference type="Pfam" id="PF07687">
    <property type="entry name" value="M20_dimer"/>
    <property type="match status" value="1"/>
</dbReference>
<dbReference type="AlphaFoldDB" id="A0A9P8AJ23"/>
<evidence type="ECO:0000313" key="10">
    <source>
        <dbReference type="EMBL" id="KAG7195013.1"/>
    </source>
</evidence>
<dbReference type="PROSITE" id="PS00758">
    <property type="entry name" value="ARGE_DAPE_CPG2_1"/>
    <property type="match status" value="1"/>
</dbReference>
<organism evidence="10 11">
    <name type="scientific">Scheffersomyces spartinae</name>
    <dbReference type="NCBI Taxonomy" id="45513"/>
    <lineage>
        <taxon>Eukaryota</taxon>
        <taxon>Fungi</taxon>
        <taxon>Dikarya</taxon>
        <taxon>Ascomycota</taxon>
        <taxon>Saccharomycotina</taxon>
        <taxon>Pichiomycetes</taxon>
        <taxon>Debaryomycetaceae</taxon>
        <taxon>Scheffersomyces</taxon>
    </lineage>
</organism>
<keyword evidence="5 7" id="KW-0862">Zinc</keyword>
<keyword evidence="3 7" id="KW-0479">Metal-binding</keyword>
<reference evidence="10" key="1">
    <citation type="submission" date="2021-03" db="EMBL/GenBank/DDBJ databases">
        <authorList>
            <person name="Palmer J.M."/>
        </authorList>
    </citation>
    <scope>NUCLEOTIDE SEQUENCE</scope>
    <source>
        <strain evidence="10">ARV_011</strain>
    </source>
</reference>
<keyword evidence="10" id="KW-0121">Carboxypeptidase</keyword>
<dbReference type="OrthoDB" id="3064516at2759"/>
<feature type="domain" description="Peptidase M20 dimerisation" evidence="9">
    <location>
        <begin position="272"/>
        <end position="427"/>
    </location>
</feature>
<dbReference type="GO" id="GO:0051603">
    <property type="term" value="P:proteolysis involved in protein catabolic process"/>
    <property type="evidence" value="ECO:0007669"/>
    <property type="project" value="TreeGrafter"/>
</dbReference>
<comment type="similarity">
    <text evidence="1">Belongs to the peptidase M20A family.</text>
</comment>
<accession>A0A9P8AJ23</accession>
<dbReference type="GO" id="GO:1990845">
    <property type="term" value="P:adaptive thermogenesis"/>
    <property type="evidence" value="ECO:0007669"/>
    <property type="project" value="UniProtKB-ARBA"/>
</dbReference>
<evidence type="ECO:0000256" key="6">
    <source>
        <dbReference type="PIRSR" id="PIRSR037217-1"/>
    </source>
</evidence>
<dbReference type="Pfam" id="PF01546">
    <property type="entry name" value="Peptidase_M20"/>
    <property type="match status" value="1"/>
</dbReference>
<dbReference type="InterPro" id="IPR036264">
    <property type="entry name" value="Bact_exopeptidase_dim_dom"/>
</dbReference>
<comment type="caution">
    <text evidence="10">The sequence shown here is derived from an EMBL/GenBank/DDBJ whole genome shotgun (WGS) entry which is preliminary data.</text>
</comment>
<dbReference type="GO" id="GO:0005576">
    <property type="term" value="C:extracellular region"/>
    <property type="evidence" value="ECO:0007669"/>
    <property type="project" value="UniProtKB-ARBA"/>
</dbReference>
<evidence type="ECO:0000256" key="7">
    <source>
        <dbReference type="PIRSR" id="PIRSR037217-2"/>
    </source>
</evidence>
<feature type="binding site" evidence="7">
    <location>
        <position position="188"/>
    </location>
    <ligand>
        <name>Zn(2+)</name>
        <dbReference type="ChEBI" id="CHEBI:29105"/>
        <label>1</label>
    </ligand>
</feature>
<feature type="binding site" evidence="7">
    <location>
        <position position="251"/>
    </location>
    <ligand>
        <name>Zn(2+)</name>
        <dbReference type="ChEBI" id="CHEBI:29105"/>
        <label>2</label>
    </ligand>
</feature>
<dbReference type="SUPFAM" id="SSF53187">
    <property type="entry name" value="Zn-dependent exopeptidases"/>
    <property type="match status" value="1"/>
</dbReference>
<dbReference type="PANTHER" id="PTHR45962:SF1">
    <property type="entry name" value="N-FATTY-ACYL-AMINO ACID SYNTHASE_HYDROLASE PM20D1"/>
    <property type="match status" value="1"/>
</dbReference>
<feature type="binding site" evidence="7">
    <location>
        <position position="188"/>
    </location>
    <ligand>
        <name>Zn(2+)</name>
        <dbReference type="ChEBI" id="CHEBI:29105"/>
        <label>2</label>
    </ligand>
</feature>
<dbReference type="Gene3D" id="1.10.150.900">
    <property type="match status" value="1"/>
</dbReference>
<dbReference type="GO" id="GO:0004181">
    <property type="term" value="F:metallocarboxypeptidase activity"/>
    <property type="evidence" value="ECO:0007669"/>
    <property type="project" value="InterPro"/>
</dbReference>
<dbReference type="InterPro" id="IPR017141">
    <property type="entry name" value="Pept_M20_carboxypep"/>
</dbReference>
<feature type="binding site" evidence="7">
    <location>
        <position position="153"/>
    </location>
    <ligand>
        <name>Zn(2+)</name>
        <dbReference type="ChEBI" id="CHEBI:29105"/>
        <label>2</label>
    </ligand>
</feature>
<dbReference type="InterPro" id="IPR001261">
    <property type="entry name" value="ArgE/DapE_CS"/>
</dbReference>
<evidence type="ECO:0000256" key="3">
    <source>
        <dbReference type="ARBA" id="ARBA00022723"/>
    </source>
</evidence>
<keyword evidence="11" id="KW-1185">Reference proteome</keyword>
<dbReference type="GO" id="GO:0000328">
    <property type="term" value="C:fungal-type vacuole lumen"/>
    <property type="evidence" value="ECO:0007669"/>
    <property type="project" value="TreeGrafter"/>
</dbReference>
<dbReference type="PIRSF" id="PIRSF037217">
    <property type="entry name" value="Carboxypeptidase_S"/>
    <property type="match status" value="1"/>
</dbReference>
<feature type="transmembrane region" description="Helical" evidence="8">
    <location>
        <begin position="15"/>
        <end position="38"/>
    </location>
</feature>
<dbReference type="GO" id="GO:0006629">
    <property type="term" value="P:lipid metabolic process"/>
    <property type="evidence" value="ECO:0007669"/>
    <property type="project" value="UniProtKB-ARBA"/>
</dbReference>
<dbReference type="Gene3D" id="3.30.70.360">
    <property type="match status" value="1"/>
</dbReference>
<evidence type="ECO:0000256" key="8">
    <source>
        <dbReference type="SAM" id="Phobius"/>
    </source>
</evidence>
<sequence>MAESKEVDKVQSWKWFLLTPLVVALIALYTPLISYVGIAIQTIDPSACPLAAPIVPSDTSVAWKMIHGPEYRIKSAGRLSESVRIDTQVFDKPPSVESNPEYWVKFKAFHEFLEREFPLVYETLDLDLVNTYGIVLTWKGSNSKLKPLMLTAHQDTVPIQSDTLDAWTHPPLAGHYDGTFVYGRGSSDCKNVLIAIMESFEALIINGFKPQRSLLAVFGFDEEVSGYQGAKFINEFLVEKYGQNSLYAIIDEGPGVYYTPFSKLIVATVANGEKGYLDLTVKLGAQGGHSSVPPDHTTIGIISELTFEIENDPYPSILTSSNPLYRYMQCFAVHATGLSSIIRKTILRSSFNKVANSKLVEYLERIPISKYLIKTSQSCDVIRGGEKANALPEYSELLVNHRISVDSSVEQVKQHFSDRVLKIAKKHNITLESYGEIVYQGSTHSKFIVETFGEALEPAPVSPFNDTVWDYLVGTTRHVFEDLVIKNLTEPIIVAPAIMPANTDTKHYWDLTSHIFRFSPMFIDMLGENNIHSVDEKIRLNGHLELTAFFYQYIQNVDSEAADNRLG</sequence>
<dbReference type="InterPro" id="IPR002933">
    <property type="entry name" value="Peptidase_M20"/>
</dbReference>
<dbReference type="FunFam" id="3.40.630.10:FF:000027">
    <property type="entry name" value="N-fatty-acyl-amino acid synthase/hydrolase PM20D1"/>
    <property type="match status" value="1"/>
</dbReference>
<dbReference type="FunFam" id="1.10.150.900:FF:000003">
    <property type="entry name" value="N-fatty-acyl-amino acid synthase/hydrolase PM20D1"/>
    <property type="match status" value="1"/>
</dbReference>
<dbReference type="GO" id="GO:0043605">
    <property type="term" value="P:amide catabolic process"/>
    <property type="evidence" value="ECO:0007669"/>
    <property type="project" value="UniProtKB-ARBA"/>
</dbReference>
<dbReference type="Gene3D" id="3.40.630.10">
    <property type="entry name" value="Zn peptidases"/>
    <property type="match status" value="1"/>
</dbReference>
<dbReference type="GO" id="GO:0046872">
    <property type="term" value="F:metal ion binding"/>
    <property type="evidence" value="ECO:0007669"/>
    <property type="project" value="UniProtKB-KW"/>
</dbReference>
<keyword evidence="8" id="KW-0472">Membrane</keyword>
<feature type="binding site" evidence="7">
    <location>
        <position position="223"/>
    </location>
    <ligand>
        <name>Zn(2+)</name>
        <dbReference type="ChEBI" id="CHEBI:29105"/>
        <label>1</label>
    </ligand>
</feature>
<dbReference type="CDD" id="cd05674">
    <property type="entry name" value="M20_yscS"/>
    <property type="match status" value="1"/>
</dbReference>
<dbReference type="GeneID" id="66117499"/>
<evidence type="ECO:0000256" key="1">
    <source>
        <dbReference type="ARBA" id="ARBA00006247"/>
    </source>
</evidence>
<keyword evidence="8" id="KW-0812">Transmembrane</keyword>
<keyword evidence="8" id="KW-1133">Transmembrane helix</keyword>
<dbReference type="GO" id="GO:0016810">
    <property type="term" value="F:hydrolase activity, acting on carbon-nitrogen (but not peptide) bonds"/>
    <property type="evidence" value="ECO:0007669"/>
    <property type="project" value="UniProtKB-ARBA"/>
</dbReference>
<feature type="binding site" evidence="7">
    <location>
        <position position="532"/>
    </location>
    <ligand>
        <name>Zn(2+)</name>
        <dbReference type="ChEBI" id="CHEBI:29105"/>
        <label>1</label>
    </ligand>
</feature>
<feature type="active site" description="Proton acceptor" evidence="6">
    <location>
        <position position="222"/>
    </location>
</feature>
<dbReference type="InterPro" id="IPR011650">
    <property type="entry name" value="Peptidase_M20_dimer"/>
</dbReference>
<feature type="active site" evidence="6">
    <location>
        <position position="155"/>
    </location>
</feature>
<evidence type="ECO:0000256" key="5">
    <source>
        <dbReference type="ARBA" id="ARBA00022833"/>
    </source>
</evidence>
<evidence type="ECO:0000313" key="11">
    <source>
        <dbReference type="Proteomes" id="UP000790833"/>
    </source>
</evidence>
<proteinExistence type="inferred from homology"/>
<dbReference type="RefSeq" id="XP_043050560.1">
    <property type="nucleotide sequence ID" value="XM_043194809.1"/>
</dbReference>
<dbReference type="InterPro" id="IPR047177">
    <property type="entry name" value="Pept_M20A"/>
</dbReference>
<protein>
    <submittedName>
        <fullName evidence="10">Gly-Xaa carboxypeptidase</fullName>
    </submittedName>
</protein>
<name>A0A9P8AJ23_9ASCO</name>
<gene>
    <name evidence="10" type="primary">CPS1</name>
    <name evidence="10" type="ORF">KQ657_004125</name>
</gene>
<dbReference type="EMBL" id="JAHMUF010000005">
    <property type="protein sequence ID" value="KAG7195013.1"/>
    <property type="molecule type" value="Genomic_DNA"/>
</dbReference>
<dbReference type="PANTHER" id="PTHR45962">
    <property type="entry name" value="N-FATTY-ACYL-AMINO ACID SYNTHASE/HYDROLASE PM20D1"/>
    <property type="match status" value="1"/>
</dbReference>
<dbReference type="Proteomes" id="UP000790833">
    <property type="component" value="Unassembled WGS sequence"/>
</dbReference>
<keyword evidence="2" id="KW-0645">Protease</keyword>
<dbReference type="GO" id="GO:0006520">
    <property type="term" value="P:amino acid metabolic process"/>
    <property type="evidence" value="ECO:0007669"/>
    <property type="project" value="UniProtKB-ARBA"/>
</dbReference>
<evidence type="ECO:0000259" key="9">
    <source>
        <dbReference type="Pfam" id="PF07687"/>
    </source>
</evidence>
<dbReference type="GO" id="GO:0043604">
    <property type="term" value="P:amide biosynthetic process"/>
    <property type="evidence" value="ECO:0007669"/>
    <property type="project" value="UniProtKB-ARBA"/>
</dbReference>
<keyword evidence="4" id="KW-0378">Hydrolase</keyword>
<evidence type="ECO:0000256" key="4">
    <source>
        <dbReference type="ARBA" id="ARBA00022801"/>
    </source>
</evidence>
<dbReference type="SUPFAM" id="SSF55031">
    <property type="entry name" value="Bacterial exopeptidase dimerisation domain"/>
    <property type="match status" value="1"/>
</dbReference>
<evidence type="ECO:0000256" key="2">
    <source>
        <dbReference type="ARBA" id="ARBA00022670"/>
    </source>
</evidence>